<keyword evidence="5" id="KW-0175">Coiled coil</keyword>
<accession>A0AAJ6GER6</accession>
<dbReference type="GO" id="GO:0047693">
    <property type="term" value="F:ATP diphosphatase activity"/>
    <property type="evidence" value="ECO:0007669"/>
    <property type="project" value="UniProtKB-EC"/>
</dbReference>
<dbReference type="GO" id="GO:0006203">
    <property type="term" value="P:dGTP catabolic process"/>
    <property type="evidence" value="ECO:0007669"/>
    <property type="project" value="TreeGrafter"/>
</dbReference>
<dbReference type="GO" id="GO:0046061">
    <property type="term" value="P:dATP catabolic process"/>
    <property type="evidence" value="ECO:0007669"/>
    <property type="project" value="TreeGrafter"/>
</dbReference>
<dbReference type="CDD" id="cd11529">
    <property type="entry name" value="NTP-PPase_MazG_Cterm"/>
    <property type="match status" value="1"/>
</dbReference>
<name>A0AAJ6GER6_BRAPL</name>
<evidence type="ECO:0000256" key="3">
    <source>
        <dbReference type="ARBA" id="ARBA00066372"/>
    </source>
</evidence>
<evidence type="ECO:0000259" key="6">
    <source>
        <dbReference type="Pfam" id="PF03819"/>
    </source>
</evidence>
<comment type="similarity">
    <text evidence="2">Belongs to the nucleoside triphosphate pyrophosphohydrolase family.</text>
</comment>
<reference evidence="7" key="1">
    <citation type="submission" date="2022-06" db="EMBL/GenBank/DDBJ databases">
        <title>Brachyspira pilosicoli from pigs in Switzerland.</title>
        <authorList>
            <person name="Schmitt S."/>
            <person name="Arnold M."/>
            <person name="Rossano A."/>
            <person name="Perreten V."/>
        </authorList>
    </citation>
    <scope>NUCLEOTIDE SEQUENCE</scope>
    <source>
        <strain evidence="7">MEI4028</strain>
    </source>
</reference>
<dbReference type="InterPro" id="IPR004518">
    <property type="entry name" value="MazG-like_dom"/>
</dbReference>
<sequence length="260" mass="30640">MKSFEELISIVKKLRGENGCAWDRVQTFDSLIPCFLEEAYEVVEAINNKDYENIKEELGDILLHVVFFSELANDENKFNIDDVCKNINEKLIRRHPHVFGDSKVKDVNGILKQWEEIKKEEKKNNNKSILDGIPKSLPIMEKSYKLMKKAASVGFEYENIDDSLDKIEEELIEVKEAYNEKDKEHLEEEIGDLIMTVLDFARMNKINPVNSLLRVNEKFKRRFQYIEEMSKKMNKSLEDMSLEEMDNLWNEYKAIEKKNS</sequence>
<dbReference type="AlphaFoldDB" id="A0AAJ6GER6"/>
<dbReference type="InterPro" id="IPR048015">
    <property type="entry name" value="NTP-PPase_MazG-like_N"/>
</dbReference>
<gene>
    <name evidence="7" type="primary">mazG</name>
    <name evidence="7" type="ORF">NEH99_00595</name>
</gene>
<evidence type="ECO:0000256" key="5">
    <source>
        <dbReference type="SAM" id="Coils"/>
    </source>
</evidence>
<dbReference type="RefSeq" id="WP_014935677.1">
    <property type="nucleotide sequence ID" value="NZ_CALHJJ010000052.1"/>
</dbReference>
<keyword evidence="7" id="KW-0378">Hydrolase</keyword>
<dbReference type="GO" id="GO:0046047">
    <property type="term" value="P:TTP catabolic process"/>
    <property type="evidence" value="ECO:0007669"/>
    <property type="project" value="TreeGrafter"/>
</dbReference>
<dbReference type="GO" id="GO:0046052">
    <property type="term" value="P:UTP catabolic process"/>
    <property type="evidence" value="ECO:0007669"/>
    <property type="project" value="TreeGrafter"/>
</dbReference>
<protein>
    <recommendedName>
        <fullName evidence="4">Nucleoside triphosphate pyrophosphohydrolase</fullName>
        <ecNumber evidence="3">3.6.1.8</ecNumber>
    </recommendedName>
</protein>
<evidence type="ECO:0000256" key="1">
    <source>
        <dbReference type="ARBA" id="ARBA00052141"/>
    </source>
</evidence>
<dbReference type="Pfam" id="PF03819">
    <property type="entry name" value="MazG"/>
    <property type="match status" value="2"/>
</dbReference>
<dbReference type="Gene3D" id="1.10.287.1080">
    <property type="entry name" value="MazG-like"/>
    <property type="match status" value="2"/>
</dbReference>
<dbReference type="GO" id="GO:0046076">
    <property type="term" value="P:dTTP catabolic process"/>
    <property type="evidence" value="ECO:0007669"/>
    <property type="project" value="TreeGrafter"/>
</dbReference>
<dbReference type="PANTHER" id="PTHR30522:SF0">
    <property type="entry name" value="NUCLEOSIDE TRIPHOSPHATE PYROPHOSPHOHYDROLASE"/>
    <property type="match status" value="1"/>
</dbReference>
<dbReference type="Proteomes" id="UP001242021">
    <property type="component" value="Chromosome"/>
</dbReference>
<dbReference type="GO" id="GO:0046081">
    <property type="term" value="P:dUTP catabolic process"/>
    <property type="evidence" value="ECO:0007669"/>
    <property type="project" value="TreeGrafter"/>
</dbReference>
<dbReference type="NCBIfam" id="TIGR00444">
    <property type="entry name" value="mazG"/>
    <property type="match status" value="1"/>
</dbReference>
<dbReference type="FunFam" id="1.10.287.1080:FF:000001">
    <property type="entry name" value="Nucleoside triphosphate pyrophosphohydrolase"/>
    <property type="match status" value="1"/>
</dbReference>
<feature type="domain" description="NTP pyrophosphohydrolase MazG-like" evidence="6">
    <location>
        <begin position="26"/>
        <end position="99"/>
    </location>
</feature>
<dbReference type="PANTHER" id="PTHR30522">
    <property type="entry name" value="NUCLEOSIDE TRIPHOSPHATE PYROPHOSPHOHYDROLASE"/>
    <property type="match status" value="1"/>
</dbReference>
<feature type="coiled-coil region" evidence="5">
    <location>
        <begin position="157"/>
        <end position="184"/>
    </location>
</feature>
<dbReference type="EMBL" id="CP098754">
    <property type="protein sequence ID" value="WIH95049.1"/>
    <property type="molecule type" value="Genomic_DNA"/>
</dbReference>
<dbReference type="NCBIfam" id="NF007113">
    <property type="entry name" value="PRK09562.1"/>
    <property type="match status" value="1"/>
</dbReference>
<feature type="domain" description="NTP pyrophosphohydrolase MazG-like" evidence="6">
    <location>
        <begin position="165"/>
        <end position="222"/>
    </location>
</feature>
<dbReference type="FunFam" id="1.10.287.1080:FF:000003">
    <property type="entry name" value="Nucleoside triphosphate pyrophosphohydrolase"/>
    <property type="match status" value="1"/>
</dbReference>
<evidence type="ECO:0000313" key="8">
    <source>
        <dbReference type="Proteomes" id="UP001242021"/>
    </source>
</evidence>
<proteinExistence type="inferred from homology"/>
<evidence type="ECO:0000313" key="7">
    <source>
        <dbReference type="EMBL" id="WIH95049.1"/>
    </source>
</evidence>
<dbReference type="EC" id="3.6.1.8" evidence="3"/>
<dbReference type="SUPFAM" id="SSF101386">
    <property type="entry name" value="all-alpha NTP pyrophosphatases"/>
    <property type="match status" value="2"/>
</dbReference>
<evidence type="ECO:0000256" key="4">
    <source>
        <dbReference type="ARBA" id="ARBA00074799"/>
    </source>
</evidence>
<dbReference type="CDD" id="cd11528">
    <property type="entry name" value="NTP-PPase_MazG_Nterm"/>
    <property type="match status" value="1"/>
</dbReference>
<dbReference type="InterPro" id="IPR011551">
    <property type="entry name" value="NTP_PyrPHydrolase_MazG"/>
</dbReference>
<organism evidence="7 8">
    <name type="scientific">Brachyspira pilosicoli</name>
    <name type="common">Serpulina pilosicoli</name>
    <dbReference type="NCBI Taxonomy" id="52584"/>
    <lineage>
        <taxon>Bacteria</taxon>
        <taxon>Pseudomonadati</taxon>
        <taxon>Spirochaetota</taxon>
        <taxon>Spirochaetia</taxon>
        <taxon>Brachyspirales</taxon>
        <taxon>Brachyspiraceae</taxon>
        <taxon>Brachyspira</taxon>
    </lineage>
</organism>
<dbReference type="InterPro" id="IPR048011">
    <property type="entry name" value="NTP-PPase_MazG-like_C"/>
</dbReference>
<comment type="catalytic activity">
    <reaction evidence="1">
        <text>ATP + H2O = AMP + diphosphate + H(+)</text>
        <dbReference type="Rhea" id="RHEA:14245"/>
        <dbReference type="ChEBI" id="CHEBI:15377"/>
        <dbReference type="ChEBI" id="CHEBI:15378"/>
        <dbReference type="ChEBI" id="CHEBI:30616"/>
        <dbReference type="ChEBI" id="CHEBI:33019"/>
        <dbReference type="ChEBI" id="CHEBI:456215"/>
        <dbReference type="EC" id="3.6.1.8"/>
    </reaction>
</comment>
<dbReference type="GO" id="GO:0006950">
    <property type="term" value="P:response to stress"/>
    <property type="evidence" value="ECO:0007669"/>
    <property type="project" value="UniProtKB-ARBA"/>
</dbReference>
<evidence type="ECO:0000256" key="2">
    <source>
        <dbReference type="ARBA" id="ARBA00061115"/>
    </source>
</evidence>